<feature type="compositionally biased region" description="Low complexity" evidence="1">
    <location>
        <begin position="328"/>
        <end position="364"/>
    </location>
</feature>
<dbReference type="Proteomes" id="UP000030763">
    <property type="component" value="Unassembled WGS sequence"/>
</dbReference>
<feature type="compositionally biased region" description="Basic residues" evidence="1">
    <location>
        <begin position="591"/>
        <end position="603"/>
    </location>
</feature>
<reference evidence="2" key="2">
    <citation type="submission" date="2013-10" db="EMBL/GenBank/DDBJ databases">
        <authorList>
            <person name="Aslett M."/>
        </authorList>
    </citation>
    <scope>NUCLEOTIDE SEQUENCE [LARGE SCALE GENOMIC DNA]</scope>
    <source>
        <strain evidence="2">Weybridge</strain>
    </source>
</reference>
<dbReference type="RefSeq" id="XP_013336016.1">
    <property type="nucleotide sequence ID" value="XM_013480562.1"/>
</dbReference>
<dbReference type="AlphaFoldDB" id="U6M8H8"/>
<organism evidence="2 3">
    <name type="scientific">Eimeria maxima</name>
    <name type="common">Coccidian parasite</name>
    <dbReference type="NCBI Taxonomy" id="5804"/>
    <lineage>
        <taxon>Eukaryota</taxon>
        <taxon>Sar</taxon>
        <taxon>Alveolata</taxon>
        <taxon>Apicomplexa</taxon>
        <taxon>Conoidasida</taxon>
        <taxon>Coccidia</taxon>
        <taxon>Eucoccidiorida</taxon>
        <taxon>Eimeriorina</taxon>
        <taxon>Eimeriidae</taxon>
        <taxon>Eimeria</taxon>
    </lineage>
</organism>
<evidence type="ECO:0000313" key="2">
    <source>
        <dbReference type="EMBL" id="CDJ59368.1"/>
    </source>
</evidence>
<proteinExistence type="predicted"/>
<feature type="compositionally biased region" description="Low complexity" evidence="1">
    <location>
        <begin position="14"/>
        <end position="43"/>
    </location>
</feature>
<feature type="region of interest" description="Disordered" evidence="1">
    <location>
        <begin position="1"/>
        <end position="44"/>
    </location>
</feature>
<keyword evidence="3" id="KW-1185">Reference proteome</keyword>
<gene>
    <name evidence="2" type="ORF">EMWEY_00021670</name>
</gene>
<dbReference type="VEuPathDB" id="ToxoDB:EMWEY_00021670"/>
<feature type="region of interest" description="Disordered" evidence="1">
    <location>
        <begin position="576"/>
        <end position="603"/>
    </location>
</feature>
<name>U6M8H8_EIMMA</name>
<sequence>QRRRFVHKIPPQQSASSSSGGGNAADSSSSSGSSSNSTWTGSGYRQTAADVRRGLTLTDYCADSLPDAPYLRHVWMALDEWKRPVRRLLMPKQPKAASCCEQWAEESCVDYERDSDDEWFECFDADDLDDAKEEEEEEEIEAEEDRDWLEDDDETKDKHINAAAPAIRFESFLRWNFTFDGEQRPNEADLSAHLVPFPRLRDGNWCSAYGCMGDDWGGNPFSKLDALPNSARRRCNRHVTKAEVERQMKQYMVYERRGDDRQRRWYATEEAARAFNLTEELEGILNRIKTEEKILEARNQELAEQLKAQLVANNAILDTDDKKQHPHAVTSPNDTTTTATTARTSVTPAARASPAAAATPATAGPSCSKLEVAFAKRVEASDEPQHATAQDFSGNNTVAAAAAELRQSSSVQQLLQQKRPLSSCGDSVSLPADKDTAVSVAAGHANSQGTPLTAHVTAAALLPEKLAGEQAELREGYGASPPSGSGIAAVAVVPVQQGLRGPRQSAPSAVSAYLTGCPGTVSSKFVSPPMVAPRHSADGMVACERPGAPVLGVQPARVEEDLDKIAAGKRMRKSAVLQGTPVDMPVDAAPKRVKRRQSALRNP</sequence>
<reference evidence="2" key="1">
    <citation type="submission" date="2013-10" db="EMBL/GenBank/DDBJ databases">
        <title>Genomic analysis of the causative agents of coccidiosis in chickens.</title>
        <authorList>
            <person name="Reid A.J."/>
            <person name="Blake D."/>
            <person name="Billington K."/>
            <person name="Browne H."/>
            <person name="Dunn M."/>
            <person name="Hung S."/>
            <person name="Kawahara F."/>
            <person name="Miranda-Saavedra D."/>
            <person name="Mourier T."/>
            <person name="Nagra H."/>
            <person name="Otto T.D."/>
            <person name="Rawlings N."/>
            <person name="Sanchez A."/>
            <person name="Sanders M."/>
            <person name="Subramaniam C."/>
            <person name="Tay Y."/>
            <person name="Dear P."/>
            <person name="Doerig C."/>
            <person name="Gruber A."/>
            <person name="Parkinson J."/>
            <person name="Shirley M."/>
            <person name="Wan K.L."/>
            <person name="Berriman M."/>
            <person name="Tomley F."/>
            <person name="Pain A."/>
        </authorList>
    </citation>
    <scope>NUCLEOTIDE SEQUENCE [LARGE SCALE GENOMIC DNA]</scope>
    <source>
        <strain evidence="2">Weybridge</strain>
    </source>
</reference>
<dbReference type="EMBL" id="HG720346">
    <property type="protein sequence ID" value="CDJ59368.1"/>
    <property type="molecule type" value="Genomic_DNA"/>
</dbReference>
<dbReference type="OrthoDB" id="354717at2759"/>
<evidence type="ECO:0000256" key="1">
    <source>
        <dbReference type="SAM" id="MobiDB-lite"/>
    </source>
</evidence>
<feature type="non-terminal residue" evidence="2">
    <location>
        <position position="1"/>
    </location>
</feature>
<dbReference type="GeneID" id="25336153"/>
<protein>
    <submittedName>
        <fullName evidence="2">Uncharacterized protein</fullName>
    </submittedName>
</protein>
<feature type="region of interest" description="Disordered" evidence="1">
    <location>
        <begin position="318"/>
        <end position="364"/>
    </location>
</feature>
<evidence type="ECO:0000313" key="3">
    <source>
        <dbReference type="Proteomes" id="UP000030763"/>
    </source>
</evidence>
<feature type="region of interest" description="Disordered" evidence="1">
    <location>
        <begin position="130"/>
        <end position="153"/>
    </location>
</feature>
<accession>U6M8H8</accession>